<accession>A0A1T4TKD6</accession>
<reference evidence="4" key="1">
    <citation type="submission" date="2017-02" db="EMBL/GenBank/DDBJ databases">
        <authorList>
            <person name="Varghese N."/>
            <person name="Submissions S."/>
        </authorList>
    </citation>
    <scope>NUCLEOTIDE SEQUENCE [LARGE SCALE GENOMIC DNA]</scope>
    <source>
        <strain evidence="4">DSM 22224</strain>
    </source>
</reference>
<evidence type="ECO:0000256" key="2">
    <source>
        <dbReference type="SAM" id="Phobius"/>
    </source>
</evidence>
<feature type="transmembrane region" description="Helical" evidence="2">
    <location>
        <begin position="112"/>
        <end position="135"/>
    </location>
</feature>
<dbReference type="Pfam" id="PF14362">
    <property type="entry name" value="DUF4407"/>
    <property type="match status" value="1"/>
</dbReference>
<name>A0A1T4TKD6_9BACT</name>
<feature type="transmembrane region" description="Helical" evidence="2">
    <location>
        <begin position="51"/>
        <end position="71"/>
    </location>
</feature>
<keyword evidence="2" id="KW-0472">Membrane</keyword>
<dbReference type="RefSeq" id="WP_159456193.1">
    <property type="nucleotide sequence ID" value="NZ_FUWZ01000005.1"/>
</dbReference>
<protein>
    <recommendedName>
        <fullName evidence="5">DUF4407 domain-containing protein</fullName>
    </recommendedName>
</protein>
<proteinExistence type="predicted"/>
<dbReference type="AlphaFoldDB" id="A0A1T4TKD6"/>
<keyword evidence="1" id="KW-0175">Coiled coil</keyword>
<evidence type="ECO:0000313" key="3">
    <source>
        <dbReference type="EMBL" id="SKA40768.1"/>
    </source>
</evidence>
<dbReference type="Proteomes" id="UP000190367">
    <property type="component" value="Unassembled WGS sequence"/>
</dbReference>
<feature type="coiled-coil region" evidence="1">
    <location>
        <begin position="155"/>
        <end position="193"/>
    </location>
</feature>
<dbReference type="STRING" id="634771.SAMN04488128_105266"/>
<dbReference type="EMBL" id="FUWZ01000005">
    <property type="protein sequence ID" value="SKA40768.1"/>
    <property type="molecule type" value="Genomic_DNA"/>
</dbReference>
<dbReference type="InterPro" id="IPR025519">
    <property type="entry name" value="DUF4407"/>
</dbReference>
<organism evidence="3 4">
    <name type="scientific">Chitinophaga eiseniae</name>
    <dbReference type="NCBI Taxonomy" id="634771"/>
    <lineage>
        <taxon>Bacteria</taxon>
        <taxon>Pseudomonadati</taxon>
        <taxon>Bacteroidota</taxon>
        <taxon>Chitinophagia</taxon>
        <taxon>Chitinophagales</taxon>
        <taxon>Chitinophagaceae</taxon>
        <taxon>Chitinophaga</taxon>
    </lineage>
</organism>
<dbReference type="OrthoDB" id="646640at2"/>
<keyword evidence="4" id="KW-1185">Reference proteome</keyword>
<feature type="transmembrane region" description="Helical" evidence="2">
    <location>
        <begin position="77"/>
        <end position="100"/>
    </location>
</feature>
<keyword evidence="2" id="KW-1133">Transmembrane helix</keyword>
<evidence type="ECO:0000313" key="4">
    <source>
        <dbReference type="Proteomes" id="UP000190367"/>
    </source>
</evidence>
<evidence type="ECO:0008006" key="5">
    <source>
        <dbReference type="Google" id="ProtNLM"/>
    </source>
</evidence>
<evidence type="ECO:0000256" key="1">
    <source>
        <dbReference type="SAM" id="Coils"/>
    </source>
</evidence>
<sequence>MLKKDTNTKEDVKPLPAPDGITRFLWWLAAADADVLAVCRTERERYRIIGLSVFVTWMFATIAWGYFFSTIVKDDMIVLALALFFGFAILSIDRTLIAAMSRGNGNMRFMPVAFRLLLAVTIGLFISQPVVLMLFKKDITAQLELSKQSKLDAYRKQLTAMNAGQRAELQQALDRGRQQIQQKERELKFDKDAYIKETDGTGGSGRIGESSIARVKKSAYMKSEEELALMRHDWEPKEQQLQAQVAAMHSADSLKETIYQGTLTDGFLAQVEALHELTDQHPALQQRYRLIVFIITLIEIMPLLSKVLMPKGEYEERLASATAQGTTAARLETEAGKELLHHYQEAALTADKEIVDEVFESTRELRREEAAAIVRDWQRRENRQYRQLWQQMKNLLLGRIS</sequence>
<gene>
    <name evidence="3" type="ORF">SAMN04488128_105266</name>
</gene>
<keyword evidence="2" id="KW-0812">Transmembrane</keyword>